<reference evidence="4 5" key="1">
    <citation type="submission" date="2015-08" db="EMBL/GenBank/DDBJ databases">
        <title>Draft genome sequence of cellulolytic and xylanolytic Paenibacillus sp. A59, isolated from a decaying forest soil from Patagonia, Argentina.</title>
        <authorList>
            <person name="Ghio S."/>
            <person name="Caceres A.M."/>
            <person name="Talia P."/>
            <person name="Grasso D."/>
            <person name="Campos E."/>
        </authorList>
    </citation>
    <scope>NUCLEOTIDE SEQUENCE [LARGE SCALE GENOMIC DNA]</scope>
    <source>
        <strain evidence="4 5">A59</strain>
    </source>
</reference>
<evidence type="ECO:0000259" key="3">
    <source>
        <dbReference type="Pfam" id="PF01910"/>
    </source>
</evidence>
<organism evidence="4 5">
    <name type="scientific">Paenibacillus xylanivorans</name>
    <dbReference type="NCBI Taxonomy" id="1705561"/>
    <lineage>
        <taxon>Bacteria</taxon>
        <taxon>Bacillati</taxon>
        <taxon>Bacillota</taxon>
        <taxon>Bacilli</taxon>
        <taxon>Bacillales</taxon>
        <taxon>Paenibacillaceae</taxon>
        <taxon>Paenibacillus</taxon>
    </lineage>
</organism>
<dbReference type="Proteomes" id="UP000037688">
    <property type="component" value="Unassembled WGS sequence"/>
</dbReference>
<dbReference type="OrthoDB" id="2147383at2"/>
<dbReference type="Gene3D" id="3.30.70.930">
    <property type="match status" value="1"/>
</dbReference>
<dbReference type="RefSeq" id="WP_053779759.1">
    <property type="nucleotide sequence ID" value="NZ_LITU01000036.1"/>
</dbReference>
<accession>A0A0M9BRF2</accession>
<sequence>MAIAEVTVIPIGTGTTSLSSYVADMQKVLENQRGITYQLTSMSTIIEGPLNEVFTAIAALHEAPFLSGAQRVSTSVKIDDRRDKPDASSVQKLQSVQDKLASRQTRPN</sequence>
<evidence type="ECO:0000313" key="4">
    <source>
        <dbReference type="EMBL" id="KOY17630.1"/>
    </source>
</evidence>
<keyword evidence="5" id="KW-1185">Reference proteome</keyword>
<feature type="region of interest" description="Disordered" evidence="2">
    <location>
        <begin position="76"/>
        <end position="108"/>
    </location>
</feature>
<proteinExistence type="inferred from homology"/>
<dbReference type="PANTHER" id="PTHR33777:SF1">
    <property type="entry name" value="UPF0045 PROTEIN ECM15"/>
    <property type="match status" value="1"/>
</dbReference>
<name>A0A0M9BRF2_9BACL</name>
<feature type="compositionally biased region" description="Basic and acidic residues" evidence="2">
    <location>
        <begin position="77"/>
        <end position="86"/>
    </location>
</feature>
<comment type="caution">
    <text evidence="4">The sequence shown here is derived from an EMBL/GenBank/DDBJ whole genome shotgun (WGS) entry which is preliminary data.</text>
</comment>
<evidence type="ECO:0000256" key="2">
    <source>
        <dbReference type="SAM" id="MobiDB-lite"/>
    </source>
</evidence>
<dbReference type="SUPFAM" id="SSF89957">
    <property type="entry name" value="MTH1187/YkoF-like"/>
    <property type="match status" value="1"/>
</dbReference>
<dbReference type="Pfam" id="PF01910">
    <property type="entry name" value="Thiamine_BP"/>
    <property type="match status" value="1"/>
</dbReference>
<evidence type="ECO:0000256" key="1">
    <source>
        <dbReference type="ARBA" id="ARBA00010272"/>
    </source>
</evidence>
<gene>
    <name evidence="4" type="ORF">AMS66_05105</name>
</gene>
<dbReference type="EMBL" id="LITU01000036">
    <property type="protein sequence ID" value="KOY17630.1"/>
    <property type="molecule type" value="Genomic_DNA"/>
</dbReference>
<dbReference type="AlphaFoldDB" id="A0A0M9BRF2"/>
<comment type="similarity">
    <text evidence="1">Belongs to the UPF0045 family.</text>
</comment>
<dbReference type="InterPro" id="IPR002767">
    <property type="entry name" value="Thiamine_BP"/>
</dbReference>
<dbReference type="NCBIfam" id="TIGR00106">
    <property type="entry name" value="MTH1187 family thiamine-binding protein"/>
    <property type="match status" value="1"/>
</dbReference>
<dbReference type="InterPro" id="IPR029756">
    <property type="entry name" value="MTH1187/YkoF-like"/>
</dbReference>
<protein>
    <recommendedName>
        <fullName evidence="3">Thiamine-binding protein domain-containing protein</fullName>
    </recommendedName>
</protein>
<evidence type="ECO:0000313" key="5">
    <source>
        <dbReference type="Proteomes" id="UP000037688"/>
    </source>
</evidence>
<dbReference type="GO" id="GO:0005829">
    <property type="term" value="C:cytosol"/>
    <property type="evidence" value="ECO:0007669"/>
    <property type="project" value="TreeGrafter"/>
</dbReference>
<dbReference type="PATRIC" id="fig|1705561.3.peg.713"/>
<dbReference type="PANTHER" id="PTHR33777">
    <property type="entry name" value="UPF0045 PROTEIN ECM15"/>
    <property type="match status" value="1"/>
</dbReference>
<dbReference type="InterPro" id="IPR051614">
    <property type="entry name" value="UPF0045_domain"/>
</dbReference>
<feature type="compositionally biased region" description="Polar residues" evidence="2">
    <location>
        <begin position="88"/>
        <end position="108"/>
    </location>
</feature>
<feature type="domain" description="Thiamine-binding protein" evidence="3">
    <location>
        <begin position="4"/>
        <end position="97"/>
    </location>
</feature>